<keyword evidence="2" id="KW-0479">Metal-binding</keyword>
<comment type="caution">
    <text evidence="9">The sequence shown here is derived from an EMBL/GenBank/DDBJ whole genome shotgun (WGS) entry which is preliminary data.</text>
</comment>
<dbReference type="InterPro" id="IPR052173">
    <property type="entry name" value="Beta-lactam_resp_regulator"/>
</dbReference>
<feature type="transmembrane region" description="Helical" evidence="7">
    <location>
        <begin position="41"/>
        <end position="64"/>
    </location>
</feature>
<feature type="domain" description="Peptidase M48" evidence="8">
    <location>
        <begin position="127"/>
        <end position="199"/>
    </location>
</feature>
<dbReference type="AlphaFoldDB" id="A0AAQ2HE01"/>
<sequence length="322" mass="33306">MTAPAVLTVFAVALALLGPALLSRASWLERSPRIGIAAWQALSVSLVSAALLAGLSLAVPAIPWTTDLGQLIRTCAMTIVAQYSTPGGAVVSATGAAAALVILARVAYCVVADRTLAARNRKAQLDALALIARPHLRYDALVVEHPAAAAYCLPGRGRQIVLTSAALSALDHSQLLAVLAHERAHLRGRHDLILAAADSLQRAFPRIAAFRTARTELGRLVEMLADDNAARQSDRTTVATALVRLAEHGMTPVTALGAGGESALSRVRRLISPVRPLGAGRTTLAALALGILLSVPVFVAIAPASAATPMPPCPVSGQALTM</sequence>
<name>A0AAQ2HE01_9MICO</name>
<dbReference type="GO" id="GO:0006508">
    <property type="term" value="P:proteolysis"/>
    <property type="evidence" value="ECO:0007669"/>
    <property type="project" value="UniProtKB-KW"/>
</dbReference>
<feature type="transmembrane region" description="Helical" evidence="7">
    <location>
        <begin position="284"/>
        <end position="306"/>
    </location>
</feature>
<keyword evidence="7" id="KW-0812">Transmembrane</keyword>
<evidence type="ECO:0000313" key="9">
    <source>
        <dbReference type="EMBL" id="TFC41782.1"/>
    </source>
</evidence>
<dbReference type="PANTHER" id="PTHR34978:SF3">
    <property type="entry name" value="SLR0241 PROTEIN"/>
    <property type="match status" value="1"/>
</dbReference>
<keyword evidence="1 6" id="KW-0645">Protease</keyword>
<dbReference type="Proteomes" id="UP000297403">
    <property type="component" value="Unassembled WGS sequence"/>
</dbReference>
<reference evidence="9 10" key="1">
    <citation type="submission" date="2019-03" db="EMBL/GenBank/DDBJ databases">
        <title>Genomics of glacier-inhabiting Cryobacterium strains.</title>
        <authorList>
            <person name="Liu Q."/>
            <person name="Xin Y.-H."/>
        </authorList>
    </citation>
    <scope>NUCLEOTIDE SEQUENCE [LARGE SCALE GENOMIC DNA]</scope>
    <source>
        <strain evidence="10">TMT1-22</strain>
    </source>
</reference>
<protein>
    <submittedName>
        <fullName evidence="9">M56 family peptidase</fullName>
    </submittedName>
</protein>
<evidence type="ECO:0000256" key="1">
    <source>
        <dbReference type="ARBA" id="ARBA00022670"/>
    </source>
</evidence>
<evidence type="ECO:0000256" key="6">
    <source>
        <dbReference type="RuleBase" id="RU003983"/>
    </source>
</evidence>
<evidence type="ECO:0000256" key="3">
    <source>
        <dbReference type="ARBA" id="ARBA00022801"/>
    </source>
</evidence>
<evidence type="ECO:0000256" key="2">
    <source>
        <dbReference type="ARBA" id="ARBA00022723"/>
    </source>
</evidence>
<gene>
    <name evidence="9" type="ORF">E3O49_15460</name>
</gene>
<dbReference type="EMBL" id="SOFY01000084">
    <property type="protein sequence ID" value="TFC41782.1"/>
    <property type="molecule type" value="Genomic_DNA"/>
</dbReference>
<evidence type="ECO:0000256" key="5">
    <source>
        <dbReference type="ARBA" id="ARBA00023049"/>
    </source>
</evidence>
<dbReference type="Pfam" id="PF01435">
    <property type="entry name" value="Peptidase_M48"/>
    <property type="match status" value="1"/>
</dbReference>
<keyword evidence="3 6" id="KW-0378">Hydrolase</keyword>
<comment type="cofactor">
    <cofactor evidence="6">
        <name>Zn(2+)</name>
        <dbReference type="ChEBI" id="CHEBI:29105"/>
    </cofactor>
    <text evidence="6">Binds 1 zinc ion per subunit.</text>
</comment>
<keyword evidence="7" id="KW-0472">Membrane</keyword>
<dbReference type="Gene3D" id="3.30.2010.10">
    <property type="entry name" value="Metalloproteases ('zincins'), catalytic domain"/>
    <property type="match status" value="1"/>
</dbReference>
<comment type="similarity">
    <text evidence="6">Belongs to the peptidase M48 family.</text>
</comment>
<dbReference type="GO" id="GO:0004222">
    <property type="term" value="F:metalloendopeptidase activity"/>
    <property type="evidence" value="ECO:0007669"/>
    <property type="project" value="InterPro"/>
</dbReference>
<accession>A0AAQ2HE01</accession>
<keyword evidence="5 6" id="KW-0482">Metalloprotease</keyword>
<proteinExistence type="inferred from homology"/>
<evidence type="ECO:0000313" key="10">
    <source>
        <dbReference type="Proteomes" id="UP000297403"/>
    </source>
</evidence>
<evidence type="ECO:0000256" key="4">
    <source>
        <dbReference type="ARBA" id="ARBA00022833"/>
    </source>
</evidence>
<keyword evidence="10" id="KW-1185">Reference proteome</keyword>
<evidence type="ECO:0000259" key="8">
    <source>
        <dbReference type="Pfam" id="PF01435"/>
    </source>
</evidence>
<dbReference type="InterPro" id="IPR001915">
    <property type="entry name" value="Peptidase_M48"/>
</dbReference>
<evidence type="ECO:0000256" key="7">
    <source>
        <dbReference type="SAM" id="Phobius"/>
    </source>
</evidence>
<keyword evidence="4 6" id="KW-0862">Zinc</keyword>
<dbReference type="PANTHER" id="PTHR34978">
    <property type="entry name" value="POSSIBLE SENSOR-TRANSDUCER PROTEIN BLAR"/>
    <property type="match status" value="1"/>
</dbReference>
<dbReference type="CDD" id="cd07326">
    <property type="entry name" value="M56_BlaR1_MecR1_like"/>
    <property type="match status" value="1"/>
</dbReference>
<dbReference type="GO" id="GO:0046872">
    <property type="term" value="F:metal ion binding"/>
    <property type="evidence" value="ECO:0007669"/>
    <property type="project" value="UniProtKB-KW"/>
</dbReference>
<keyword evidence="7" id="KW-1133">Transmembrane helix</keyword>
<organism evidence="9 10">
    <name type="scientific">Cryobacterium shii</name>
    <dbReference type="NCBI Taxonomy" id="1259235"/>
    <lineage>
        <taxon>Bacteria</taxon>
        <taxon>Bacillati</taxon>
        <taxon>Actinomycetota</taxon>
        <taxon>Actinomycetes</taxon>
        <taxon>Micrococcales</taxon>
        <taxon>Microbacteriaceae</taxon>
        <taxon>Cryobacterium</taxon>
    </lineage>
</organism>